<feature type="transmembrane region" description="Helical" evidence="8">
    <location>
        <begin position="7"/>
        <end position="25"/>
    </location>
</feature>
<evidence type="ECO:0000313" key="11">
    <source>
        <dbReference type="EMBL" id="PJZ93720.1"/>
    </source>
</evidence>
<dbReference type="Proteomes" id="UP000232122">
    <property type="component" value="Unassembled WGS sequence"/>
</dbReference>
<dbReference type="RefSeq" id="WP_100764807.1">
    <property type="nucleotide sequence ID" value="NZ_NPEF02000003.1"/>
</dbReference>
<dbReference type="NCBIfam" id="TIGR00710">
    <property type="entry name" value="efflux_Bcr_CflA"/>
    <property type="match status" value="1"/>
</dbReference>
<feature type="transmembrane region" description="Helical" evidence="8">
    <location>
        <begin position="284"/>
        <end position="304"/>
    </location>
</feature>
<feature type="transmembrane region" description="Helical" evidence="8">
    <location>
        <begin position="45"/>
        <end position="64"/>
    </location>
</feature>
<dbReference type="InterPro" id="IPR004812">
    <property type="entry name" value="Efflux_drug-R_Bcr/CmlA"/>
</dbReference>
<sequence length="409" mass="44182">MRSKRQNFYIIFILGILTALSPFSIDMYLPAFPEIAEDLKTPASEVALSLSGYFIGLALGQILYGPLLDRFGRKKPLYYGIALYVLASVGCFFSSTINELIIFRFLQAIGGCAANVASVAMVRDLFSIKESSKVFSLLVLILGASPLLAPTIGGYVSSTLGWRSVFVILAGIAVLMGIISALYLPESHVADVSVSLDPLAIVRQYSNVLFDPRFFTYTISGAVAFSGLFVYVSGSPILFMEIFRVSPEIYSWIFAFLSIGFIGASQMNILLIRKFSNTRILKTALFFQVLATSLFFAGSIQGWFGLWETVAFFFVLLSLVGLLNPNASALALAPFSKNAGSASALMGSLQMGIGAVASTGVGLFSAHTSLPLASILFSSSLLAFAILFLGRRRIVDEVVSEENTQVVLH</sequence>
<feature type="transmembrane region" description="Helical" evidence="8">
    <location>
        <begin position="344"/>
        <end position="364"/>
    </location>
</feature>
<accession>A0A2N0BAZ6</accession>
<dbReference type="CDD" id="cd17320">
    <property type="entry name" value="MFS_MdfA_MDR_like"/>
    <property type="match status" value="1"/>
</dbReference>
<dbReference type="GO" id="GO:0042910">
    <property type="term" value="F:xenobiotic transmembrane transporter activity"/>
    <property type="evidence" value="ECO:0007669"/>
    <property type="project" value="InterPro"/>
</dbReference>
<evidence type="ECO:0000256" key="5">
    <source>
        <dbReference type="ARBA" id="ARBA00022692"/>
    </source>
</evidence>
<feature type="transmembrane region" description="Helical" evidence="8">
    <location>
        <begin position="76"/>
        <end position="95"/>
    </location>
</feature>
<feature type="transmembrane region" description="Helical" evidence="8">
    <location>
        <begin position="370"/>
        <end position="390"/>
    </location>
</feature>
<dbReference type="InterPro" id="IPR020846">
    <property type="entry name" value="MFS_dom"/>
</dbReference>
<dbReference type="InterPro" id="IPR036259">
    <property type="entry name" value="MFS_trans_sf"/>
</dbReference>
<evidence type="ECO:0000256" key="8">
    <source>
        <dbReference type="SAM" id="Phobius"/>
    </source>
</evidence>
<keyword evidence="12" id="KW-1185">Reference proteome</keyword>
<reference evidence="10" key="3">
    <citation type="submission" date="2023-10" db="EMBL/GenBank/DDBJ databases">
        <authorList>
            <person name="Picardeau M."/>
            <person name="Thibeaux R."/>
        </authorList>
    </citation>
    <scope>NUCLEOTIDE SEQUENCE</scope>
    <source>
        <strain evidence="10">ATI7-C-A5</strain>
    </source>
</reference>
<comment type="subcellular location">
    <subcellularLocation>
        <location evidence="1">Cell membrane</location>
        <topology evidence="1">Multi-pass membrane protein</topology>
    </subcellularLocation>
</comment>
<feature type="transmembrane region" description="Helical" evidence="8">
    <location>
        <begin position="134"/>
        <end position="156"/>
    </location>
</feature>
<evidence type="ECO:0000313" key="12">
    <source>
        <dbReference type="Proteomes" id="UP000232122"/>
    </source>
</evidence>
<dbReference type="AlphaFoldDB" id="A0A2N0BAZ6"/>
<feature type="transmembrane region" description="Helical" evidence="8">
    <location>
        <begin position="214"/>
        <end position="232"/>
    </location>
</feature>
<comment type="similarity">
    <text evidence="2">Belongs to the major facilitator superfamily. Bcr/CmlA family.</text>
</comment>
<evidence type="ECO:0000313" key="10">
    <source>
        <dbReference type="EMBL" id="MDV6234813.1"/>
    </source>
</evidence>
<dbReference type="Pfam" id="PF07690">
    <property type="entry name" value="MFS_1"/>
    <property type="match status" value="1"/>
</dbReference>
<keyword evidence="6 8" id="KW-1133">Transmembrane helix</keyword>
<comment type="caution">
    <text evidence="11">The sequence shown here is derived from an EMBL/GenBank/DDBJ whole genome shotgun (WGS) entry which is preliminary data.</text>
</comment>
<feature type="transmembrane region" description="Helical" evidence="8">
    <location>
        <begin position="310"/>
        <end position="332"/>
    </location>
</feature>
<evidence type="ECO:0000256" key="4">
    <source>
        <dbReference type="ARBA" id="ARBA00022475"/>
    </source>
</evidence>
<protein>
    <submittedName>
        <fullName evidence="11">Bcr/CflA family drug resistance efflux transporter</fullName>
    </submittedName>
    <submittedName>
        <fullName evidence="10">Multidrug effflux MFS transporter</fullName>
    </submittedName>
</protein>
<dbReference type="GO" id="GO:0005886">
    <property type="term" value="C:plasma membrane"/>
    <property type="evidence" value="ECO:0007669"/>
    <property type="project" value="UniProtKB-SubCell"/>
</dbReference>
<dbReference type="PROSITE" id="PS50850">
    <property type="entry name" value="MFS"/>
    <property type="match status" value="1"/>
</dbReference>
<dbReference type="SUPFAM" id="SSF103473">
    <property type="entry name" value="MFS general substrate transporter"/>
    <property type="match status" value="1"/>
</dbReference>
<proteinExistence type="inferred from homology"/>
<reference evidence="10 12" key="2">
    <citation type="journal article" date="2018" name="Microb. Genom.">
        <title>Deciphering the unexplored Leptospira diversity from soils uncovers genomic evolution to virulence.</title>
        <authorList>
            <person name="Thibeaux R."/>
            <person name="Iraola G."/>
            <person name="Ferres I."/>
            <person name="Bierque E."/>
            <person name="Girault D."/>
            <person name="Soupe-Gilbert M.E."/>
            <person name="Picardeau M."/>
            <person name="Goarant C."/>
        </authorList>
    </citation>
    <scope>NUCLEOTIDE SEQUENCE [LARGE SCALE GENOMIC DNA]</scope>
    <source>
        <strain evidence="10 12">ATI7-C-A5</strain>
    </source>
</reference>
<feature type="transmembrane region" description="Helical" evidence="8">
    <location>
        <begin position="252"/>
        <end position="272"/>
    </location>
</feature>
<keyword evidence="3" id="KW-0813">Transport</keyword>
<dbReference type="GO" id="GO:1990961">
    <property type="term" value="P:xenobiotic detoxification by transmembrane export across the plasma membrane"/>
    <property type="evidence" value="ECO:0007669"/>
    <property type="project" value="InterPro"/>
</dbReference>
<keyword evidence="5 8" id="KW-0812">Transmembrane</keyword>
<evidence type="ECO:0000256" key="7">
    <source>
        <dbReference type="ARBA" id="ARBA00023136"/>
    </source>
</evidence>
<evidence type="ECO:0000256" key="6">
    <source>
        <dbReference type="ARBA" id="ARBA00022989"/>
    </source>
</evidence>
<keyword evidence="4" id="KW-1003">Cell membrane</keyword>
<organism evidence="11">
    <name type="scientific">Leptospira ellisii</name>
    <dbReference type="NCBI Taxonomy" id="2023197"/>
    <lineage>
        <taxon>Bacteria</taxon>
        <taxon>Pseudomonadati</taxon>
        <taxon>Spirochaetota</taxon>
        <taxon>Spirochaetia</taxon>
        <taxon>Leptospirales</taxon>
        <taxon>Leptospiraceae</taxon>
        <taxon>Leptospira</taxon>
    </lineage>
</organism>
<dbReference type="FunFam" id="1.20.1720.10:FF:000005">
    <property type="entry name" value="Bcr/CflA family efflux transporter"/>
    <property type="match status" value="1"/>
</dbReference>
<name>A0A2N0BAZ6_9LEPT</name>
<dbReference type="PANTHER" id="PTHR23502:SF132">
    <property type="entry name" value="POLYAMINE TRANSPORTER 2-RELATED"/>
    <property type="match status" value="1"/>
</dbReference>
<keyword evidence="7 8" id="KW-0472">Membrane</keyword>
<dbReference type="EMBL" id="NPEF01000047">
    <property type="protein sequence ID" value="PJZ93720.1"/>
    <property type="molecule type" value="Genomic_DNA"/>
</dbReference>
<evidence type="ECO:0000256" key="2">
    <source>
        <dbReference type="ARBA" id="ARBA00006236"/>
    </source>
</evidence>
<dbReference type="InterPro" id="IPR011701">
    <property type="entry name" value="MFS"/>
</dbReference>
<dbReference type="OrthoDB" id="9800416at2"/>
<reference evidence="11" key="1">
    <citation type="submission" date="2017-07" db="EMBL/GenBank/DDBJ databases">
        <title>Leptospira spp. isolated from tropical soils.</title>
        <authorList>
            <person name="Thibeaux R."/>
            <person name="Iraola G."/>
            <person name="Ferres I."/>
            <person name="Bierque E."/>
            <person name="Girault D."/>
            <person name="Soupe-Gilbert M.-E."/>
            <person name="Picardeau M."/>
            <person name="Goarant C."/>
        </authorList>
    </citation>
    <scope>NUCLEOTIDE SEQUENCE [LARGE SCALE GENOMIC DNA]</scope>
    <source>
        <strain evidence="11">ATI7-C-A5</strain>
    </source>
</reference>
<feature type="domain" description="Major facilitator superfamily (MFS) profile" evidence="9">
    <location>
        <begin position="10"/>
        <end position="403"/>
    </location>
</feature>
<evidence type="ECO:0000259" key="9">
    <source>
        <dbReference type="PROSITE" id="PS50850"/>
    </source>
</evidence>
<dbReference type="PANTHER" id="PTHR23502">
    <property type="entry name" value="MAJOR FACILITATOR SUPERFAMILY"/>
    <property type="match status" value="1"/>
</dbReference>
<dbReference type="EMBL" id="NPEF02000003">
    <property type="protein sequence ID" value="MDV6234813.1"/>
    <property type="molecule type" value="Genomic_DNA"/>
</dbReference>
<evidence type="ECO:0000256" key="1">
    <source>
        <dbReference type="ARBA" id="ARBA00004651"/>
    </source>
</evidence>
<feature type="transmembrane region" description="Helical" evidence="8">
    <location>
        <begin position="162"/>
        <end position="184"/>
    </location>
</feature>
<feature type="transmembrane region" description="Helical" evidence="8">
    <location>
        <begin position="101"/>
        <end position="122"/>
    </location>
</feature>
<evidence type="ECO:0000256" key="3">
    <source>
        <dbReference type="ARBA" id="ARBA00022448"/>
    </source>
</evidence>
<gene>
    <name evidence="10" type="ORF">CH379_004110</name>
    <name evidence="11" type="ORF">CH379_06320</name>
</gene>
<dbReference type="Gene3D" id="1.20.1720.10">
    <property type="entry name" value="Multidrug resistance protein D"/>
    <property type="match status" value="1"/>
</dbReference>